<accession>A0AAU3GYA0</accession>
<evidence type="ECO:0000313" key="2">
    <source>
        <dbReference type="EMBL" id="WTY98239.1"/>
    </source>
</evidence>
<dbReference type="Pfam" id="PF00144">
    <property type="entry name" value="Beta-lactamase"/>
    <property type="match status" value="1"/>
</dbReference>
<dbReference type="PANTHER" id="PTHR43319">
    <property type="entry name" value="BETA-LACTAMASE-RELATED"/>
    <property type="match status" value="1"/>
</dbReference>
<dbReference type="SUPFAM" id="SSF56601">
    <property type="entry name" value="beta-lactamase/transpeptidase-like"/>
    <property type="match status" value="1"/>
</dbReference>
<dbReference type="Gene3D" id="3.40.710.10">
    <property type="entry name" value="DD-peptidase/beta-lactamase superfamily"/>
    <property type="match status" value="1"/>
</dbReference>
<dbReference type="AlphaFoldDB" id="A0AAU3GYA0"/>
<feature type="domain" description="Beta-lactamase-related" evidence="1">
    <location>
        <begin position="16"/>
        <end position="357"/>
    </location>
</feature>
<proteinExistence type="predicted"/>
<sequence length="386" mass="41349">MPELNGTVSPAFEPVRDAVEAQLRGGAEVGLSLVVDIDGRQVVDLWGGHRDAARTQPWQRDTITNVWSVTKTVTSLAALLLVDAGELDVHAPVARYWPEFAANGKQDIEVRHLLSHTSGVSGLEHPALLDDLYDVHTAAARMASQRPWWEPGTASGYHVLSYGHLVGELVHRLTGLSLRDFVHQHIVRPLGADFRIGLPDADAGRVADVIAPTPDFDPSALDHSTVAYRTFTGPSFGAGAANTPAWRAADLGAANGHGTALAVAEILGPIARGGASARGPLLRPDTIDLIFDEQSDGVDLVNGLHLRWGIGYALPDRRTLPWIPEGRIAFWGGWGGSMAIMDLDRRMTISYVMNNMGADILGSQRAAAYTTAVYRALGVDAGVPLH</sequence>
<reference evidence="2" key="1">
    <citation type="submission" date="2022-10" db="EMBL/GenBank/DDBJ databases">
        <title>The complete genomes of actinobacterial strains from the NBC collection.</title>
        <authorList>
            <person name="Joergensen T.S."/>
            <person name="Alvarez Arevalo M."/>
            <person name="Sterndorff E.B."/>
            <person name="Faurdal D."/>
            <person name="Vuksanovic O."/>
            <person name="Mourched A.-S."/>
            <person name="Charusanti P."/>
            <person name="Shaw S."/>
            <person name="Blin K."/>
            <person name="Weber T."/>
        </authorList>
    </citation>
    <scope>NUCLEOTIDE SEQUENCE</scope>
    <source>
        <strain evidence="2">NBC_01401</strain>
    </source>
</reference>
<organism evidence="2">
    <name type="scientific">Streptomyces sp. NBC_01401</name>
    <dbReference type="NCBI Taxonomy" id="2903854"/>
    <lineage>
        <taxon>Bacteria</taxon>
        <taxon>Bacillati</taxon>
        <taxon>Actinomycetota</taxon>
        <taxon>Actinomycetes</taxon>
        <taxon>Kitasatosporales</taxon>
        <taxon>Streptomycetaceae</taxon>
        <taxon>Streptomyces</taxon>
    </lineage>
</organism>
<dbReference type="InterPro" id="IPR001466">
    <property type="entry name" value="Beta-lactam-related"/>
</dbReference>
<dbReference type="EMBL" id="CP109535">
    <property type="protein sequence ID" value="WTY98239.1"/>
    <property type="molecule type" value="Genomic_DNA"/>
</dbReference>
<name>A0AAU3GYA0_9ACTN</name>
<dbReference type="InterPro" id="IPR012338">
    <property type="entry name" value="Beta-lactam/transpept-like"/>
</dbReference>
<dbReference type="InterPro" id="IPR052907">
    <property type="entry name" value="Beta-lactamase/esterase"/>
</dbReference>
<dbReference type="PANTHER" id="PTHR43319:SF3">
    <property type="entry name" value="BETA-LACTAMASE-RELATED DOMAIN-CONTAINING PROTEIN"/>
    <property type="match status" value="1"/>
</dbReference>
<gene>
    <name evidence="2" type="ORF">OG626_26785</name>
</gene>
<evidence type="ECO:0000259" key="1">
    <source>
        <dbReference type="Pfam" id="PF00144"/>
    </source>
</evidence>
<protein>
    <submittedName>
        <fullName evidence="2">Beta-lactamase family protein</fullName>
    </submittedName>
</protein>